<dbReference type="Proteomes" id="UP000467841">
    <property type="component" value="Unassembled WGS sequence"/>
</dbReference>
<gene>
    <name evidence="2" type="ORF">MERR_LOCUS7190</name>
</gene>
<protein>
    <submittedName>
        <fullName evidence="2">Uncharacterized protein</fullName>
    </submittedName>
</protein>
<comment type="caution">
    <text evidence="2">The sequence shown here is derived from an EMBL/GenBank/DDBJ whole genome shotgun (WGS) entry which is preliminary data.</text>
</comment>
<evidence type="ECO:0000313" key="3">
    <source>
        <dbReference type="Proteomes" id="UP000467841"/>
    </source>
</evidence>
<name>A0A6D2HX27_9BRAS</name>
<feature type="region of interest" description="Disordered" evidence="1">
    <location>
        <begin position="1"/>
        <end position="120"/>
    </location>
</feature>
<dbReference type="AlphaFoldDB" id="A0A6D2HX27"/>
<feature type="compositionally biased region" description="Low complexity" evidence="1">
    <location>
        <begin position="94"/>
        <end position="104"/>
    </location>
</feature>
<evidence type="ECO:0000313" key="2">
    <source>
        <dbReference type="EMBL" id="CAA7019955.1"/>
    </source>
</evidence>
<evidence type="ECO:0000256" key="1">
    <source>
        <dbReference type="SAM" id="MobiDB-lite"/>
    </source>
</evidence>
<organism evidence="2 3">
    <name type="scientific">Microthlaspi erraticum</name>
    <dbReference type="NCBI Taxonomy" id="1685480"/>
    <lineage>
        <taxon>Eukaryota</taxon>
        <taxon>Viridiplantae</taxon>
        <taxon>Streptophyta</taxon>
        <taxon>Embryophyta</taxon>
        <taxon>Tracheophyta</taxon>
        <taxon>Spermatophyta</taxon>
        <taxon>Magnoliopsida</taxon>
        <taxon>eudicotyledons</taxon>
        <taxon>Gunneridae</taxon>
        <taxon>Pentapetalae</taxon>
        <taxon>rosids</taxon>
        <taxon>malvids</taxon>
        <taxon>Brassicales</taxon>
        <taxon>Brassicaceae</taxon>
        <taxon>Coluteocarpeae</taxon>
        <taxon>Microthlaspi</taxon>
    </lineage>
</organism>
<sequence length="120" mass="13413">MFRARPNLVRPSEVSAKVQTVRPIASHDPGNYCPRSATPRHDRARPKRASRETPRGRATLAYHARTPVRAGETTPASGRRFHRPSLSPVRPQRPTTHPSTPTVPTRHKTRLSGRSSRTTV</sequence>
<reference evidence="2" key="1">
    <citation type="submission" date="2020-01" db="EMBL/GenBank/DDBJ databases">
        <authorList>
            <person name="Mishra B."/>
        </authorList>
    </citation>
    <scope>NUCLEOTIDE SEQUENCE [LARGE SCALE GENOMIC DNA]</scope>
</reference>
<proteinExistence type="predicted"/>
<feature type="non-terminal residue" evidence="2">
    <location>
        <position position="120"/>
    </location>
</feature>
<dbReference type="EMBL" id="CACVBM020000505">
    <property type="protein sequence ID" value="CAA7019955.1"/>
    <property type="molecule type" value="Genomic_DNA"/>
</dbReference>
<keyword evidence="3" id="KW-1185">Reference proteome</keyword>
<accession>A0A6D2HX27</accession>